<evidence type="ECO:0000313" key="3">
    <source>
        <dbReference type="EMBL" id="GAA0185356.1"/>
    </source>
</evidence>
<dbReference type="Proteomes" id="UP001454036">
    <property type="component" value="Unassembled WGS sequence"/>
</dbReference>
<dbReference type="PANTHER" id="PTHR42648">
    <property type="entry name" value="TRANSPOSASE, PUTATIVE-RELATED"/>
    <property type="match status" value="1"/>
</dbReference>
<dbReference type="Pfam" id="PF00665">
    <property type="entry name" value="rve"/>
    <property type="match status" value="1"/>
</dbReference>
<proteinExistence type="predicted"/>
<dbReference type="PROSITE" id="PS50994">
    <property type="entry name" value="INTEGRASE"/>
    <property type="match status" value="1"/>
</dbReference>
<sequence length="398" mass="44231">MVIAWLLQSVEKEIVESKHGEISHNPHVYVEPSTFYSNKSFTPGKGRGFGRSRAWQNGWQNNDEDLSLVLNCSVIIIATNVGEKSLFDEQFNKLVAILNNTSVSSSNGTTGDSHALMADASAVLKSSSNFQCDVNRSISCISSTCISDPSCFANGSYVHTVYKDVCHSTYVNISSNDHVNDKSLSYSDSLLWQSRLGHLPLDNISHIINIPKPSFKSLGYICQVYPKAKQCRRMFTDNTTKTAKPFELIHIDTRGPYHTPTHNGYQCFLTIVDDHTRMTWTHLIAAKCSAFTVLKTFIQYIKTQFNSNIKIVRSDNAPEFVGARPLEYYSNLGILHQSTCVHTPQQNESIYYPVTSTLPDSANVFHDDASPQPSHSSSPTSFISDISAHSQLDCPSPS</sequence>
<organism evidence="3 4">
    <name type="scientific">Lithospermum erythrorhizon</name>
    <name type="common">Purple gromwell</name>
    <name type="synonym">Lithospermum officinale var. erythrorhizon</name>
    <dbReference type="NCBI Taxonomy" id="34254"/>
    <lineage>
        <taxon>Eukaryota</taxon>
        <taxon>Viridiplantae</taxon>
        <taxon>Streptophyta</taxon>
        <taxon>Embryophyta</taxon>
        <taxon>Tracheophyta</taxon>
        <taxon>Spermatophyta</taxon>
        <taxon>Magnoliopsida</taxon>
        <taxon>eudicotyledons</taxon>
        <taxon>Gunneridae</taxon>
        <taxon>Pentapetalae</taxon>
        <taxon>asterids</taxon>
        <taxon>lamiids</taxon>
        <taxon>Boraginales</taxon>
        <taxon>Boraginaceae</taxon>
        <taxon>Boraginoideae</taxon>
        <taxon>Lithospermeae</taxon>
        <taxon>Lithospermum</taxon>
    </lineage>
</organism>
<dbReference type="SUPFAM" id="SSF53098">
    <property type="entry name" value="Ribonuclease H-like"/>
    <property type="match status" value="1"/>
</dbReference>
<evidence type="ECO:0000259" key="2">
    <source>
        <dbReference type="PROSITE" id="PS50994"/>
    </source>
</evidence>
<dbReference type="InterPro" id="IPR036397">
    <property type="entry name" value="RNaseH_sf"/>
</dbReference>
<accession>A0AAV3RZS9</accession>
<dbReference type="Gene3D" id="3.30.420.10">
    <property type="entry name" value="Ribonuclease H-like superfamily/Ribonuclease H"/>
    <property type="match status" value="1"/>
</dbReference>
<keyword evidence="4" id="KW-1185">Reference proteome</keyword>
<name>A0AAV3RZS9_LITER</name>
<dbReference type="GO" id="GO:0015074">
    <property type="term" value="P:DNA integration"/>
    <property type="evidence" value="ECO:0007669"/>
    <property type="project" value="InterPro"/>
</dbReference>
<feature type="compositionally biased region" description="Low complexity" evidence="1">
    <location>
        <begin position="370"/>
        <end position="383"/>
    </location>
</feature>
<gene>
    <name evidence="3" type="ORF">LIER_32644</name>
</gene>
<feature type="region of interest" description="Disordered" evidence="1">
    <location>
        <begin position="363"/>
        <end position="383"/>
    </location>
</feature>
<dbReference type="EMBL" id="BAABME010012642">
    <property type="protein sequence ID" value="GAA0185356.1"/>
    <property type="molecule type" value="Genomic_DNA"/>
</dbReference>
<comment type="caution">
    <text evidence="3">The sequence shown here is derived from an EMBL/GenBank/DDBJ whole genome shotgun (WGS) entry which is preliminary data.</text>
</comment>
<protein>
    <recommendedName>
        <fullName evidence="2">Integrase catalytic domain-containing protein</fullName>
    </recommendedName>
</protein>
<feature type="domain" description="Integrase catalytic" evidence="2">
    <location>
        <begin position="241"/>
        <end position="350"/>
    </location>
</feature>
<dbReference type="InterPro" id="IPR012337">
    <property type="entry name" value="RNaseH-like_sf"/>
</dbReference>
<dbReference type="InterPro" id="IPR001584">
    <property type="entry name" value="Integrase_cat-core"/>
</dbReference>
<evidence type="ECO:0000256" key="1">
    <source>
        <dbReference type="SAM" id="MobiDB-lite"/>
    </source>
</evidence>
<reference evidence="3 4" key="1">
    <citation type="submission" date="2024-01" db="EMBL/GenBank/DDBJ databases">
        <title>The complete chloroplast genome sequence of Lithospermum erythrorhizon: insights into the phylogenetic relationship among Boraginaceae species and the maternal lineages of purple gromwells.</title>
        <authorList>
            <person name="Okada T."/>
            <person name="Watanabe K."/>
        </authorList>
    </citation>
    <scope>NUCLEOTIDE SEQUENCE [LARGE SCALE GENOMIC DNA]</scope>
</reference>
<dbReference type="AlphaFoldDB" id="A0AAV3RZS9"/>
<dbReference type="GO" id="GO:0003676">
    <property type="term" value="F:nucleic acid binding"/>
    <property type="evidence" value="ECO:0007669"/>
    <property type="project" value="InterPro"/>
</dbReference>
<dbReference type="InterPro" id="IPR039537">
    <property type="entry name" value="Retrotran_Ty1/copia-like"/>
</dbReference>
<dbReference type="PANTHER" id="PTHR42648:SF31">
    <property type="entry name" value="RNA-DIRECTED DNA POLYMERASE"/>
    <property type="match status" value="1"/>
</dbReference>
<evidence type="ECO:0000313" key="4">
    <source>
        <dbReference type="Proteomes" id="UP001454036"/>
    </source>
</evidence>